<reference evidence="2" key="1">
    <citation type="submission" date="2019-08" db="EMBL/GenBank/DDBJ databases">
        <title>Complete genome sequence of a mangrove-derived Streptomyces xiamenensis.</title>
        <authorList>
            <person name="Xu J."/>
        </authorList>
    </citation>
    <scope>NUCLEOTIDE SEQUENCE</scope>
    <source>
        <strain evidence="2">318</strain>
    </source>
</reference>
<dbReference type="AlphaFoldDB" id="A0A0F7FT39"/>
<evidence type="ECO:0000313" key="3">
    <source>
        <dbReference type="Proteomes" id="UP000034034"/>
    </source>
</evidence>
<dbReference type="Proteomes" id="UP000034034">
    <property type="component" value="Chromosome"/>
</dbReference>
<dbReference type="PATRIC" id="fig|408015.6.peg.1456"/>
<protein>
    <submittedName>
        <fullName evidence="2">Uncharacterized protein</fullName>
    </submittedName>
</protein>
<evidence type="ECO:0000313" key="2">
    <source>
        <dbReference type="EMBL" id="AKG42807.1"/>
    </source>
</evidence>
<accession>A0A0F7FT39</accession>
<gene>
    <name evidence="2" type="ORF">SXIM_14230</name>
</gene>
<proteinExistence type="predicted"/>
<evidence type="ECO:0000256" key="1">
    <source>
        <dbReference type="SAM" id="MobiDB-lite"/>
    </source>
</evidence>
<organism evidence="2 3">
    <name type="scientific">Streptomyces xiamenensis</name>
    <dbReference type="NCBI Taxonomy" id="408015"/>
    <lineage>
        <taxon>Bacteria</taxon>
        <taxon>Bacillati</taxon>
        <taxon>Actinomycetota</taxon>
        <taxon>Actinomycetes</taxon>
        <taxon>Kitasatosporales</taxon>
        <taxon>Streptomycetaceae</taxon>
        <taxon>Streptomyces</taxon>
    </lineage>
</organism>
<feature type="region of interest" description="Disordered" evidence="1">
    <location>
        <begin position="48"/>
        <end position="67"/>
    </location>
</feature>
<name>A0A0F7FT39_9ACTN</name>
<sequence length="67" mass="7382">MNTVSGDATEEEARRLRHALLGQELRNFEEEHGAFSAGELAEAHERISAAFGRGSGGTRPERTSRDR</sequence>
<dbReference type="RefSeq" id="WP_078846854.1">
    <property type="nucleotide sequence ID" value="NZ_CP009922.3"/>
</dbReference>
<dbReference type="EMBL" id="CP009922">
    <property type="protein sequence ID" value="AKG42807.1"/>
    <property type="molecule type" value="Genomic_DNA"/>
</dbReference>
<dbReference type="KEGG" id="sxi:SXIM_14230"/>
<dbReference type="HOGENOM" id="CLU_2810824_0_0_11"/>
<keyword evidence="3" id="KW-1185">Reference proteome</keyword>